<dbReference type="EMBL" id="KZ663751">
    <property type="protein sequence ID" value="PPS10226.1"/>
    <property type="molecule type" value="Genomic_DNA"/>
</dbReference>
<organism evidence="2 3">
    <name type="scientific">Gossypium barbadense</name>
    <name type="common">Sea Island cotton</name>
    <name type="synonym">Hibiscus barbadensis</name>
    <dbReference type="NCBI Taxonomy" id="3634"/>
    <lineage>
        <taxon>Eukaryota</taxon>
        <taxon>Viridiplantae</taxon>
        <taxon>Streptophyta</taxon>
        <taxon>Embryophyta</taxon>
        <taxon>Tracheophyta</taxon>
        <taxon>Spermatophyta</taxon>
        <taxon>Magnoliopsida</taxon>
        <taxon>eudicotyledons</taxon>
        <taxon>Gunneridae</taxon>
        <taxon>Pentapetalae</taxon>
        <taxon>rosids</taxon>
        <taxon>malvids</taxon>
        <taxon>Malvales</taxon>
        <taxon>Malvaceae</taxon>
        <taxon>Malvoideae</taxon>
        <taxon>Gossypium</taxon>
    </lineage>
</organism>
<reference evidence="2 3" key="1">
    <citation type="submission" date="2015-01" db="EMBL/GenBank/DDBJ databases">
        <title>Genome of allotetraploid Gossypium barbadense reveals genomic plasticity and fiber elongation in cotton evolution.</title>
        <authorList>
            <person name="Chen X."/>
            <person name="Liu X."/>
            <person name="Zhao B."/>
            <person name="Zheng H."/>
            <person name="Hu Y."/>
            <person name="Lu G."/>
            <person name="Yang C."/>
            <person name="Chen J."/>
            <person name="Shan C."/>
            <person name="Zhang L."/>
            <person name="Zhou Y."/>
            <person name="Wang L."/>
            <person name="Guo W."/>
            <person name="Bai Y."/>
            <person name="Ruan J."/>
            <person name="Shangguan X."/>
            <person name="Mao Y."/>
            <person name="Jiang J."/>
            <person name="Zhu Y."/>
            <person name="Lei J."/>
            <person name="Kang H."/>
            <person name="Chen S."/>
            <person name="He X."/>
            <person name="Wang R."/>
            <person name="Wang Y."/>
            <person name="Chen J."/>
            <person name="Wang L."/>
            <person name="Yu S."/>
            <person name="Wang B."/>
            <person name="Wei J."/>
            <person name="Song S."/>
            <person name="Lu X."/>
            <person name="Gao Z."/>
            <person name="Gu W."/>
            <person name="Deng X."/>
            <person name="Ma D."/>
            <person name="Wang S."/>
            <person name="Liang W."/>
            <person name="Fang L."/>
            <person name="Cai C."/>
            <person name="Zhu X."/>
            <person name="Zhou B."/>
            <person name="Zhang Y."/>
            <person name="Chen Z."/>
            <person name="Xu S."/>
            <person name="Zhu R."/>
            <person name="Wang S."/>
            <person name="Zhang T."/>
            <person name="Zhao G."/>
        </authorList>
    </citation>
    <scope>NUCLEOTIDE SEQUENCE [LARGE SCALE GENOMIC DNA]</scope>
    <source>
        <strain evidence="3">cv. Xinhai21</strain>
        <tissue evidence="2">Leaf</tissue>
    </source>
</reference>
<protein>
    <submittedName>
        <fullName evidence="2">Uncharacterized protein</fullName>
    </submittedName>
</protein>
<gene>
    <name evidence="2" type="ORF">GOBAR_AA10417</name>
</gene>
<evidence type="ECO:0000313" key="3">
    <source>
        <dbReference type="Proteomes" id="UP000239757"/>
    </source>
</evidence>
<evidence type="ECO:0000256" key="1">
    <source>
        <dbReference type="SAM" id="MobiDB-lite"/>
    </source>
</evidence>
<proteinExistence type="predicted"/>
<dbReference type="OrthoDB" id="1001521at2759"/>
<sequence length="173" mass="19727">MGHDLQKCKVVNPAGKDKIRDDPPFSLALKAELNLLGRESLKFNTLSKKSHSQCSYIGNIEKNPEMHPQKEEISAMSQEIQDNSRLIAVEEVMKRQKEGMIDEGKDTEKKYIDKDFLKLIRKPSWKRIDSAKAISFYDEENKLGKRKSVEIKVDDCGIKGLREDTAKRIGYGG</sequence>
<name>A0A2P5Y3W2_GOSBA</name>
<feature type="region of interest" description="Disordered" evidence="1">
    <location>
        <begin position="1"/>
        <end position="22"/>
    </location>
</feature>
<evidence type="ECO:0000313" key="2">
    <source>
        <dbReference type="EMBL" id="PPS10226.1"/>
    </source>
</evidence>
<dbReference type="Proteomes" id="UP000239757">
    <property type="component" value="Unassembled WGS sequence"/>
</dbReference>
<accession>A0A2P5Y3W2</accession>
<dbReference type="AlphaFoldDB" id="A0A2P5Y3W2"/>